<dbReference type="EMBL" id="FUYA01000001">
    <property type="protein sequence ID" value="SKA62872.1"/>
    <property type="molecule type" value="Genomic_DNA"/>
</dbReference>
<dbReference type="Proteomes" id="UP000189733">
    <property type="component" value="Unassembled WGS sequence"/>
</dbReference>
<evidence type="ECO:0000313" key="15">
    <source>
        <dbReference type="Proteomes" id="UP000189733"/>
    </source>
</evidence>
<evidence type="ECO:0000256" key="2">
    <source>
        <dbReference type="ARBA" id="ARBA00022737"/>
    </source>
</evidence>
<dbReference type="Pfam" id="PF12848">
    <property type="entry name" value="ABC_tran_Xtn"/>
    <property type="match status" value="1"/>
</dbReference>
<sequence length="639" mass="72053">MALLSLRDIRLAFSDHPVLDGVGMQIEEGERVCLVGRNGEGKSSLMRIVCGEMKADGGEVLVSKGTRIARLSQDVPQDIEGRVFDVVAAGIGDMGTALSAYRRAVAAVEKDASQMPELENAQQAVDASGGWESYQTVETVLSRLKLDADAEFSALSGGLKRRVMLARALASDPDVLLLDEPTNHLDIESITWLEDFLLRHVKTLFFVTHDRALLRRLATRIVELDRGHISDWSCDYDTYLVRKEELLHAEEKEWERFEIKLAEEEVWLRKGVTARRHRNQGRLRDLHKMREQRQKRRYRPGLAKMQLQEGGLSGKLVAEAENISLSFGEHKIFTDFSAAIMRGDRVGIIGPNGAGKTTLLRVLLGELTPDAGSVRLGTKLEVAYFDQLRSVLDPDVRAYEAVAEGNDWVTIDGRRKHVMGYLQDFLFSRDRARTKVHALSGGERNRLLLAKLFTQPANVLVLDEPTNDLDAETLDLLEELLMQYSGTVIVVSHDRAFLNNVVTSTIAFDDDGEVREYVGGYDDWQRQRSTYADEAQEAPKPAKKRERVRADGKRKLSFGEKRERDQLQEELDALPQKLEELEARQEELGKKLEDPDFYGRDPQGFASCSEELEGLSPQLDALLERWEVIEARLAELVED</sequence>
<dbReference type="Gene3D" id="3.40.50.300">
    <property type="entry name" value="P-loop containing nucleotide triphosphate hydrolases"/>
    <property type="match status" value="2"/>
</dbReference>
<dbReference type="PROSITE" id="PS50893">
    <property type="entry name" value="ABC_TRANSPORTER_2"/>
    <property type="match status" value="2"/>
</dbReference>
<dbReference type="Pfam" id="PF16326">
    <property type="entry name" value="ABC_tran_CTD"/>
    <property type="match status" value="1"/>
</dbReference>
<dbReference type="HAMAP" id="MF_00848">
    <property type="entry name" value="Uup"/>
    <property type="match status" value="1"/>
</dbReference>
<dbReference type="SUPFAM" id="SSF52540">
    <property type="entry name" value="P-loop containing nucleoside triphosphate hydrolases"/>
    <property type="match status" value="2"/>
</dbReference>
<dbReference type="Pfam" id="PF00005">
    <property type="entry name" value="ABC_tran"/>
    <property type="match status" value="2"/>
</dbReference>
<keyword evidence="7 11" id="KW-0238">DNA-binding</keyword>
<comment type="similarity">
    <text evidence="10 11">Belongs to the ABC transporter superfamily. ABCF family. Uup subfamily.</text>
</comment>
<comment type="subcellular location">
    <subcellularLocation>
        <location evidence="11">Cytoplasm</location>
    </subcellularLocation>
    <text evidence="11">Associates with ribosomes.</text>
</comment>
<dbReference type="InterPro" id="IPR032524">
    <property type="entry name" value="ABC_tran_C"/>
</dbReference>
<feature type="region of interest" description="Disordered" evidence="12">
    <location>
        <begin position="530"/>
        <end position="566"/>
    </location>
</feature>
<dbReference type="GO" id="GO:0005737">
    <property type="term" value="C:cytoplasm"/>
    <property type="evidence" value="ECO:0007669"/>
    <property type="project" value="UniProtKB-SubCell"/>
</dbReference>
<keyword evidence="3 11" id="KW-0547">Nucleotide-binding</keyword>
<dbReference type="OrthoDB" id="9808609at2"/>
<evidence type="ECO:0000256" key="6">
    <source>
        <dbReference type="ARBA" id="ARBA00022840"/>
    </source>
</evidence>
<evidence type="ECO:0000313" key="14">
    <source>
        <dbReference type="EMBL" id="SKA62872.1"/>
    </source>
</evidence>
<dbReference type="InterPro" id="IPR027417">
    <property type="entry name" value="P-loop_NTPase"/>
</dbReference>
<keyword evidence="4 11" id="KW-0227">DNA damage</keyword>
<name>A0A1T4VD42_9BACT</name>
<evidence type="ECO:0000256" key="8">
    <source>
        <dbReference type="ARBA" id="ARBA00023204"/>
    </source>
</evidence>
<organism evidence="14 15">
    <name type="scientific">Desulfobaculum bizertense DSM 18034</name>
    <dbReference type="NCBI Taxonomy" id="1121442"/>
    <lineage>
        <taxon>Bacteria</taxon>
        <taxon>Pseudomonadati</taxon>
        <taxon>Thermodesulfobacteriota</taxon>
        <taxon>Desulfovibrionia</taxon>
        <taxon>Desulfovibrionales</taxon>
        <taxon>Desulfovibrionaceae</taxon>
        <taxon>Desulfobaculum</taxon>
    </lineage>
</organism>
<dbReference type="PANTHER" id="PTHR42855">
    <property type="entry name" value="ABC TRANSPORTER ATP-BINDING SUBUNIT"/>
    <property type="match status" value="1"/>
</dbReference>
<keyword evidence="6 11" id="KW-0067">ATP-binding</keyword>
<dbReference type="InterPro" id="IPR037118">
    <property type="entry name" value="Val-tRNA_synth_C_sf"/>
</dbReference>
<dbReference type="NCBIfam" id="NF000355">
    <property type="entry name" value="ribo_prot_ABC_F"/>
    <property type="match status" value="1"/>
</dbReference>
<dbReference type="GO" id="GO:0006281">
    <property type="term" value="P:DNA repair"/>
    <property type="evidence" value="ECO:0007669"/>
    <property type="project" value="UniProtKB-KW"/>
</dbReference>
<dbReference type="InterPro" id="IPR051309">
    <property type="entry name" value="ABCF_ATPase"/>
</dbReference>
<evidence type="ECO:0000256" key="11">
    <source>
        <dbReference type="HAMAP-Rule" id="MF_00848"/>
    </source>
</evidence>
<dbReference type="CDD" id="cd03221">
    <property type="entry name" value="ABCF_EF-3"/>
    <property type="match status" value="2"/>
</dbReference>
<dbReference type="RefSeq" id="WP_078683375.1">
    <property type="nucleotide sequence ID" value="NZ_FUYA01000001.1"/>
</dbReference>
<dbReference type="FunFam" id="3.40.50.300:FF:000011">
    <property type="entry name" value="Putative ABC transporter ATP-binding component"/>
    <property type="match status" value="1"/>
</dbReference>
<comment type="function">
    <text evidence="11">Probably plays a role in ribosome assembly or function. May be involved in resolution of branched DNA intermediates that result from template switching in postreplication gaps. Binds DNA and has ATPase activity.</text>
</comment>
<dbReference type="FunFam" id="3.40.50.300:FF:000309">
    <property type="entry name" value="ABC transporter ATP-binding protein"/>
    <property type="match status" value="1"/>
</dbReference>
<feature type="region of interest" description="Disordered" evidence="12">
    <location>
        <begin position="585"/>
        <end position="607"/>
    </location>
</feature>
<dbReference type="InterPro" id="IPR043686">
    <property type="entry name" value="Uup"/>
</dbReference>
<keyword evidence="15" id="KW-1185">Reference proteome</keyword>
<dbReference type="Gene3D" id="1.10.287.380">
    <property type="entry name" value="Valyl-tRNA synthetase, C-terminal domain"/>
    <property type="match status" value="1"/>
</dbReference>
<reference evidence="14 15" key="1">
    <citation type="submission" date="2017-02" db="EMBL/GenBank/DDBJ databases">
        <authorList>
            <person name="Peterson S.W."/>
        </authorList>
    </citation>
    <scope>NUCLEOTIDE SEQUENCE [LARGE SCALE GENOMIC DNA]</scope>
    <source>
        <strain evidence="14 15">DSM 18034</strain>
    </source>
</reference>
<keyword evidence="2 11" id="KW-0677">Repeat</keyword>
<proteinExistence type="inferred from homology"/>
<protein>
    <recommendedName>
        <fullName evidence="11">ATP-binding protein Uup</fullName>
        <ecNumber evidence="11">3.6.1.-</ecNumber>
    </recommendedName>
</protein>
<dbReference type="SMART" id="SM00382">
    <property type="entry name" value="AAA"/>
    <property type="match status" value="2"/>
</dbReference>
<evidence type="ECO:0000256" key="10">
    <source>
        <dbReference type="ARBA" id="ARBA00061478"/>
    </source>
</evidence>
<evidence type="ECO:0000259" key="13">
    <source>
        <dbReference type="PROSITE" id="PS50893"/>
    </source>
</evidence>
<dbReference type="GO" id="GO:0003677">
    <property type="term" value="F:DNA binding"/>
    <property type="evidence" value="ECO:0007669"/>
    <property type="project" value="UniProtKB-UniRule"/>
</dbReference>
<dbReference type="EC" id="3.6.1.-" evidence="11"/>
<comment type="catalytic activity">
    <reaction evidence="9 11">
        <text>ATP + H2O = ADP + phosphate + H(+)</text>
        <dbReference type="Rhea" id="RHEA:13065"/>
        <dbReference type="ChEBI" id="CHEBI:15377"/>
        <dbReference type="ChEBI" id="CHEBI:15378"/>
        <dbReference type="ChEBI" id="CHEBI:30616"/>
        <dbReference type="ChEBI" id="CHEBI:43474"/>
        <dbReference type="ChEBI" id="CHEBI:456216"/>
    </reaction>
</comment>
<evidence type="ECO:0000256" key="4">
    <source>
        <dbReference type="ARBA" id="ARBA00022763"/>
    </source>
</evidence>
<feature type="binding site" evidence="11">
    <location>
        <begin position="36"/>
        <end position="43"/>
    </location>
    <ligand>
        <name>ATP</name>
        <dbReference type="ChEBI" id="CHEBI:30616"/>
        <label>1</label>
    </ligand>
</feature>
<keyword evidence="8 11" id="KW-0234">DNA repair</keyword>
<evidence type="ECO:0000256" key="1">
    <source>
        <dbReference type="ARBA" id="ARBA00022490"/>
    </source>
</evidence>
<evidence type="ECO:0000256" key="9">
    <source>
        <dbReference type="ARBA" id="ARBA00049360"/>
    </source>
</evidence>
<accession>A0A1T4VD42</accession>
<evidence type="ECO:0000256" key="3">
    <source>
        <dbReference type="ARBA" id="ARBA00022741"/>
    </source>
</evidence>
<dbReference type="PROSITE" id="PS00211">
    <property type="entry name" value="ABC_TRANSPORTER_1"/>
    <property type="match status" value="1"/>
</dbReference>
<evidence type="ECO:0000256" key="5">
    <source>
        <dbReference type="ARBA" id="ARBA00022801"/>
    </source>
</evidence>
<dbReference type="AlphaFoldDB" id="A0A1T4VD42"/>
<feature type="binding site" evidence="11">
    <location>
        <begin position="350"/>
        <end position="357"/>
    </location>
    <ligand>
        <name>ATP</name>
        <dbReference type="ChEBI" id="CHEBI:30616"/>
        <label>2</label>
    </ligand>
</feature>
<dbReference type="GO" id="GO:0016887">
    <property type="term" value="F:ATP hydrolysis activity"/>
    <property type="evidence" value="ECO:0007669"/>
    <property type="project" value="UniProtKB-UniRule"/>
</dbReference>
<dbReference type="InterPro" id="IPR003593">
    <property type="entry name" value="AAA+_ATPase"/>
</dbReference>
<dbReference type="PANTHER" id="PTHR42855:SF1">
    <property type="entry name" value="ABC TRANSPORTER DOMAIN-CONTAINING PROTEIN"/>
    <property type="match status" value="1"/>
</dbReference>
<dbReference type="InterPro" id="IPR032781">
    <property type="entry name" value="ABC_tran_Xtn"/>
</dbReference>
<keyword evidence="5 11" id="KW-0378">Hydrolase</keyword>
<keyword evidence="1 11" id="KW-0963">Cytoplasm</keyword>
<dbReference type="InterPro" id="IPR003439">
    <property type="entry name" value="ABC_transporter-like_ATP-bd"/>
</dbReference>
<feature type="compositionally biased region" description="Basic and acidic residues" evidence="12">
    <location>
        <begin position="585"/>
        <end position="599"/>
    </location>
</feature>
<feature type="compositionally biased region" description="Basic and acidic residues" evidence="12">
    <location>
        <begin position="548"/>
        <end position="566"/>
    </location>
</feature>
<dbReference type="InterPro" id="IPR017871">
    <property type="entry name" value="ABC_transporter-like_CS"/>
</dbReference>
<feature type="domain" description="ABC transporter" evidence="13">
    <location>
        <begin position="4"/>
        <end position="251"/>
    </location>
</feature>
<evidence type="ECO:0000256" key="12">
    <source>
        <dbReference type="SAM" id="MobiDB-lite"/>
    </source>
</evidence>
<dbReference type="STRING" id="1121442.SAMN02745702_00042"/>
<feature type="domain" description="ABC transporter" evidence="13">
    <location>
        <begin position="318"/>
        <end position="536"/>
    </location>
</feature>
<dbReference type="GO" id="GO:0005524">
    <property type="term" value="F:ATP binding"/>
    <property type="evidence" value="ECO:0007669"/>
    <property type="project" value="UniProtKB-UniRule"/>
</dbReference>
<dbReference type="GO" id="GO:0043022">
    <property type="term" value="F:ribosome binding"/>
    <property type="evidence" value="ECO:0007669"/>
    <property type="project" value="UniProtKB-UniRule"/>
</dbReference>
<evidence type="ECO:0000256" key="7">
    <source>
        <dbReference type="ARBA" id="ARBA00023125"/>
    </source>
</evidence>
<gene>
    <name evidence="11" type="primary">uup</name>
    <name evidence="14" type="ORF">SAMN02745702_00042</name>
</gene>